<comment type="caution">
    <text evidence="6">The sequence shown here is derived from an EMBL/GenBank/DDBJ whole genome shotgun (WGS) entry which is preliminary data.</text>
</comment>
<sequence>MQRCPRIAAALAAVVLLLASGCTSPGTTRDSAVDSAQIIAIDDGPSPLSETDSPADVTSQRIESVGDPAFTLRYPEVQDAAGFNHQMSEFIEQLRDTHMLNGDAAGTGKPGASDPAETDAPTPGESSEPAAPQTPTETGEYRLDWEVARNSKHYISFLLRDESTLPDAAPGAFYSMILNRDTGDEIRSMELFTVEGREAMAAAALDALKTQGSPTHSAEAAELSSEQIDAVMDGATVDSAGDLVAYLGSGVLNSDSDDPVAISFPAEDARGWLTSAGQDWLDDSEAGPRLGAGEPVPEKTTRERNVDCATTKCVALTYDDGPSDHTAQLLDTLEEKAVPATFFVLGQNIAGREDILKRVADEGHEVGSHTWNHPQLTKVSHERAEREHERVNSEIEKVTGEKPTVFRPPYGDFARGIPDGGLPAIIWSVDSNDWRHQDDPQATVDAATADVRPGDIILMHDKHAGTVDAAPEIIDRLQADGFTLVTVSELFGGDLQADHSYYSDERMEGSRHIPPWAG</sequence>
<dbReference type="InterPro" id="IPR002509">
    <property type="entry name" value="NODB_dom"/>
</dbReference>
<keyword evidence="4" id="KW-0732">Signal</keyword>
<feature type="chain" id="PRO_5047538143" evidence="4">
    <location>
        <begin position="26"/>
        <end position="518"/>
    </location>
</feature>
<dbReference type="EMBL" id="JBHMAU010000018">
    <property type="protein sequence ID" value="MFB9775164.1"/>
    <property type="molecule type" value="Genomic_DNA"/>
</dbReference>
<dbReference type="SUPFAM" id="SSF88713">
    <property type="entry name" value="Glycoside hydrolase/deacetylase"/>
    <property type="match status" value="1"/>
</dbReference>
<dbReference type="Pfam" id="PF01522">
    <property type="entry name" value="Polysacc_deac_1"/>
    <property type="match status" value="1"/>
</dbReference>
<feature type="signal peptide" evidence="4">
    <location>
        <begin position="1"/>
        <end position="25"/>
    </location>
</feature>
<evidence type="ECO:0000256" key="2">
    <source>
        <dbReference type="ARBA" id="ARBA00022801"/>
    </source>
</evidence>
<dbReference type="InterPro" id="IPR050248">
    <property type="entry name" value="Polysacc_deacetylase_ArnD"/>
</dbReference>
<name>A0ABV5WYN8_9MICO</name>
<evidence type="ECO:0000313" key="7">
    <source>
        <dbReference type="Proteomes" id="UP001589707"/>
    </source>
</evidence>
<dbReference type="Gene3D" id="3.20.20.370">
    <property type="entry name" value="Glycoside hydrolase/deacetylase"/>
    <property type="match status" value="1"/>
</dbReference>
<dbReference type="PROSITE" id="PS51677">
    <property type="entry name" value="NODB"/>
    <property type="match status" value="1"/>
</dbReference>
<dbReference type="PANTHER" id="PTHR10587">
    <property type="entry name" value="GLYCOSYL TRANSFERASE-RELATED"/>
    <property type="match status" value="1"/>
</dbReference>
<dbReference type="InterPro" id="IPR011330">
    <property type="entry name" value="Glyco_hydro/deAcase_b/a-brl"/>
</dbReference>
<dbReference type="PANTHER" id="PTHR10587:SF133">
    <property type="entry name" value="CHITIN DEACETYLASE 1-RELATED"/>
    <property type="match status" value="1"/>
</dbReference>
<proteinExistence type="predicted"/>
<accession>A0ABV5WYN8</accession>
<dbReference type="Proteomes" id="UP001589707">
    <property type="component" value="Unassembled WGS sequence"/>
</dbReference>
<dbReference type="RefSeq" id="WP_376838043.1">
    <property type="nucleotide sequence ID" value="NZ_JBHMAU010000018.1"/>
</dbReference>
<keyword evidence="1" id="KW-0479">Metal-binding</keyword>
<evidence type="ECO:0000256" key="4">
    <source>
        <dbReference type="SAM" id="SignalP"/>
    </source>
</evidence>
<keyword evidence="2" id="KW-0378">Hydrolase</keyword>
<evidence type="ECO:0000256" key="3">
    <source>
        <dbReference type="SAM" id="MobiDB-lite"/>
    </source>
</evidence>
<organism evidence="6 7">
    <name type="scientific">Brevibacterium otitidis</name>
    <dbReference type="NCBI Taxonomy" id="53364"/>
    <lineage>
        <taxon>Bacteria</taxon>
        <taxon>Bacillati</taxon>
        <taxon>Actinomycetota</taxon>
        <taxon>Actinomycetes</taxon>
        <taxon>Micrococcales</taxon>
        <taxon>Brevibacteriaceae</taxon>
        <taxon>Brevibacterium</taxon>
    </lineage>
</organism>
<feature type="region of interest" description="Disordered" evidence="3">
    <location>
        <begin position="281"/>
        <end position="303"/>
    </location>
</feature>
<protein>
    <submittedName>
        <fullName evidence="6">Polysaccharide deacetylase family protein</fullName>
    </submittedName>
</protein>
<evidence type="ECO:0000256" key="1">
    <source>
        <dbReference type="ARBA" id="ARBA00022723"/>
    </source>
</evidence>
<evidence type="ECO:0000259" key="5">
    <source>
        <dbReference type="PROSITE" id="PS51677"/>
    </source>
</evidence>
<evidence type="ECO:0000313" key="6">
    <source>
        <dbReference type="EMBL" id="MFB9775164.1"/>
    </source>
</evidence>
<feature type="region of interest" description="Disordered" evidence="3">
    <location>
        <begin position="100"/>
        <end position="141"/>
    </location>
</feature>
<gene>
    <name evidence="6" type="ORF">ACFFN1_01835</name>
</gene>
<keyword evidence="7" id="KW-1185">Reference proteome</keyword>
<reference evidence="6 7" key="1">
    <citation type="submission" date="2024-09" db="EMBL/GenBank/DDBJ databases">
        <authorList>
            <person name="Sun Q."/>
            <person name="Mori K."/>
        </authorList>
    </citation>
    <scope>NUCLEOTIDE SEQUENCE [LARGE SCALE GENOMIC DNA]</scope>
    <source>
        <strain evidence="6 7">JCM 11683</strain>
    </source>
</reference>
<feature type="domain" description="NodB homology" evidence="5">
    <location>
        <begin position="312"/>
        <end position="485"/>
    </location>
</feature>
<dbReference type="PROSITE" id="PS51257">
    <property type="entry name" value="PROKAR_LIPOPROTEIN"/>
    <property type="match status" value="1"/>
</dbReference>